<organism evidence="3 4">
    <name type="scientific">Streptomyces vastus</name>
    <dbReference type="NCBI Taxonomy" id="285451"/>
    <lineage>
        <taxon>Bacteria</taxon>
        <taxon>Bacillati</taxon>
        <taxon>Actinomycetota</taxon>
        <taxon>Actinomycetes</taxon>
        <taxon>Kitasatosporales</taxon>
        <taxon>Streptomycetaceae</taxon>
        <taxon>Streptomyces</taxon>
    </lineage>
</organism>
<dbReference type="InterPro" id="IPR000644">
    <property type="entry name" value="CBS_dom"/>
</dbReference>
<protein>
    <recommendedName>
        <fullName evidence="2">CBS domain-containing protein</fullName>
    </recommendedName>
</protein>
<evidence type="ECO:0000313" key="3">
    <source>
        <dbReference type="EMBL" id="GAA2657712.1"/>
    </source>
</evidence>
<dbReference type="Pfam" id="PF00571">
    <property type="entry name" value="CBS"/>
    <property type="match status" value="1"/>
</dbReference>
<dbReference type="PROSITE" id="PS51371">
    <property type="entry name" value="CBS"/>
    <property type="match status" value="1"/>
</dbReference>
<evidence type="ECO:0000313" key="4">
    <source>
        <dbReference type="Proteomes" id="UP001500151"/>
    </source>
</evidence>
<sequence length="512" mass="56420">MVRAGSNGEREEPVLSGGIVAAGWPEVTDDITDAENREDLRTILETTYPGYSPRVIGNWVGQLWRFRHEMSVGDLVVLPRRSRELALGRVTGNYVFRPGVEPGLQHTRQVEWIRTDLERAAIRQDLLDSMGSLLTVFELRRFNAAHRIAALLETGEDPGGGDAAPDSPTFASSAKLLDAATTTPADQPLVITIRNLLEAWGASRRGSAIVDQIESDLADKGLTATPPITTGSIDNTVTLLRTGAEPGPDQPLLTVEDVPDDEVEQAPLTYRISHLASATGGVVSVSPRDTLRRAITAMVYHDFSQLPVLDEHGRLCGAVTWESIGRARMSGTPLTLADVTTSSPLDLHGQAELLPLIPQIQQNGYAFVRDDQHTITGIVTASDLTAQFGIRIEPFILLEELEQRLRRLLNRAMDHGGLTPEMLHSQLRPHRRNRVRTADDLTLGEYRFVLAPEEHYQALDWDADQDLVLGSLRECADFRNRLMHFSPDPLPESELAPVRGLLEVLRSLDPIA</sequence>
<dbReference type="EMBL" id="BAAASJ010000115">
    <property type="protein sequence ID" value="GAA2657712.1"/>
    <property type="molecule type" value="Genomic_DNA"/>
</dbReference>
<dbReference type="Proteomes" id="UP001500151">
    <property type="component" value="Unassembled WGS sequence"/>
</dbReference>
<keyword evidence="4" id="KW-1185">Reference proteome</keyword>
<comment type="caution">
    <text evidence="3">The sequence shown here is derived from an EMBL/GenBank/DDBJ whole genome shotgun (WGS) entry which is preliminary data.</text>
</comment>
<dbReference type="InterPro" id="IPR046342">
    <property type="entry name" value="CBS_dom_sf"/>
</dbReference>
<dbReference type="SUPFAM" id="SSF54631">
    <property type="entry name" value="CBS-domain pair"/>
    <property type="match status" value="1"/>
</dbReference>
<dbReference type="Gene3D" id="3.10.580.10">
    <property type="entry name" value="CBS-domain"/>
    <property type="match status" value="1"/>
</dbReference>
<gene>
    <name evidence="3" type="ORF">GCM10010307_72720</name>
</gene>
<feature type="domain" description="CBS" evidence="2">
    <location>
        <begin position="278"/>
        <end position="334"/>
    </location>
</feature>
<evidence type="ECO:0000259" key="2">
    <source>
        <dbReference type="PROSITE" id="PS51371"/>
    </source>
</evidence>
<name>A0ABP6E3B1_9ACTN</name>
<keyword evidence="1" id="KW-0129">CBS domain</keyword>
<dbReference type="SMART" id="SM00116">
    <property type="entry name" value="CBS"/>
    <property type="match status" value="1"/>
</dbReference>
<proteinExistence type="predicted"/>
<reference evidence="4" key="1">
    <citation type="journal article" date="2019" name="Int. J. Syst. Evol. Microbiol.">
        <title>The Global Catalogue of Microorganisms (GCM) 10K type strain sequencing project: providing services to taxonomists for standard genome sequencing and annotation.</title>
        <authorList>
            <consortium name="The Broad Institute Genomics Platform"/>
            <consortium name="The Broad Institute Genome Sequencing Center for Infectious Disease"/>
            <person name="Wu L."/>
            <person name="Ma J."/>
        </authorList>
    </citation>
    <scope>NUCLEOTIDE SEQUENCE [LARGE SCALE GENOMIC DNA]</scope>
    <source>
        <strain evidence="4">JCM 4524</strain>
    </source>
</reference>
<evidence type="ECO:0000256" key="1">
    <source>
        <dbReference type="PROSITE-ProRule" id="PRU00703"/>
    </source>
</evidence>
<accession>A0ABP6E3B1</accession>